<reference evidence="1 2" key="1">
    <citation type="submission" date="2018-05" db="EMBL/GenBank/DDBJ databases">
        <title>Genomic Encyclopedia of Type Strains, Phase IV (KMG-IV): sequencing the most valuable type-strain genomes for metagenomic binning, comparative biology and taxonomic classification.</title>
        <authorList>
            <person name="Goeker M."/>
        </authorList>
    </citation>
    <scope>NUCLEOTIDE SEQUENCE [LARGE SCALE GENOMIC DNA]</scope>
    <source>
        <strain evidence="1 2">DSM 25350</strain>
    </source>
</reference>
<keyword evidence="2" id="KW-1185">Reference proteome</keyword>
<organism evidence="1 2">
    <name type="scientific">Pleionea mediterranea</name>
    <dbReference type="NCBI Taxonomy" id="523701"/>
    <lineage>
        <taxon>Bacteria</taxon>
        <taxon>Pseudomonadati</taxon>
        <taxon>Pseudomonadota</taxon>
        <taxon>Gammaproteobacteria</taxon>
        <taxon>Oceanospirillales</taxon>
        <taxon>Pleioneaceae</taxon>
        <taxon>Pleionea</taxon>
    </lineage>
</organism>
<evidence type="ECO:0000313" key="2">
    <source>
        <dbReference type="Proteomes" id="UP000245790"/>
    </source>
</evidence>
<dbReference type="OrthoDB" id="9850581at2"/>
<evidence type="ECO:0000313" key="1">
    <source>
        <dbReference type="EMBL" id="PWK53454.1"/>
    </source>
</evidence>
<dbReference type="AlphaFoldDB" id="A0A316FXG9"/>
<protein>
    <submittedName>
        <fullName evidence="1">SpoIIAA-like protein</fullName>
    </submittedName>
</protein>
<name>A0A316FXG9_9GAMM</name>
<proteinExistence type="predicted"/>
<gene>
    <name evidence="1" type="ORF">C8D97_103282</name>
</gene>
<accession>A0A316FXG9</accession>
<sequence length="131" mass="14968">MAYSYQFDSSLHAIRVVLEGAISAQDIAAAFKDVYSGRFPLDANALWSVNDCTFDVDVMDVFKLAKFTQSERDIEGYPATVFVVKDHQSRLLCEEYKALVVEAPYEVKIFDRMDDAENWLKQRNQSQGLQN</sequence>
<dbReference type="Proteomes" id="UP000245790">
    <property type="component" value="Unassembled WGS sequence"/>
</dbReference>
<dbReference type="RefSeq" id="WP_109762733.1">
    <property type="nucleotide sequence ID" value="NZ_QGGU01000003.1"/>
</dbReference>
<dbReference type="EMBL" id="QGGU01000003">
    <property type="protein sequence ID" value="PWK53454.1"/>
    <property type="molecule type" value="Genomic_DNA"/>
</dbReference>
<comment type="caution">
    <text evidence="1">The sequence shown here is derived from an EMBL/GenBank/DDBJ whole genome shotgun (WGS) entry which is preliminary data.</text>
</comment>